<evidence type="ECO:0000313" key="2">
    <source>
        <dbReference type="EMBL" id="KXH44160.1"/>
    </source>
</evidence>
<proteinExistence type="predicted"/>
<protein>
    <submittedName>
        <fullName evidence="2">Uncharacterized protein</fullName>
    </submittedName>
</protein>
<dbReference type="OrthoDB" id="10615736at2759"/>
<feature type="compositionally biased region" description="Pro residues" evidence="1">
    <location>
        <begin position="1"/>
        <end position="13"/>
    </location>
</feature>
<name>A0A135T7N9_9PEZI</name>
<keyword evidence="3" id="KW-1185">Reference proteome</keyword>
<feature type="region of interest" description="Disordered" evidence="1">
    <location>
        <begin position="1"/>
        <end position="43"/>
    </location>
</feature>
<reference evidence="2 3" key="1">
    <citation type="submission" date="2014-02" db="EMBL/GenBank/DDBJ databases">
        <title>The genome sequence of Colletotrichum simmondsii CBS122122.</title>
        <authorList>
            <person name="Baroncelli R."/>
            <person name="Thon M.R."/>
        </authorList>
    </citation>
    <scope>NUCLEOTIDE SEQUENCE [LARGE SCALE GENOMIC DNA]</scope>
    <source>
        <strain evidence="2 3">CBS122122</strain>
    </source>
</reference>
<sequence length="263" mass="29322">MGPFPPAPAPPLPQSSHHFTTSRRSSLLQTPESSKGGNGMIPRGMNLVYLTKRTLPTTHTPASPARHAVHHSWQRHDSWPLKPEGTLALMVSSPPSWQLEFALSDFDGQTEPYPPHLRYSPTTGVSRRLTVTNYHLSRHPSHGDLGTQGRLEPSLDWDVLTFVILAVSAIGMDGGRDRTQHSMGKWLPAPLPERSLSRCRLADCRAGNTNPMDLSKPSKHQRQPKELQPWPGTCCFEPIDSGRVPFARVACERSQLLVRRYLL</sequence>
<feature type="compositionally biased region" description="Low complexity" evidence="1">
    <location>
        <begin position="15"/>
        <end position="26"/>
    </location>
</feature>
<dbReference type="AlphaFoldDB" id="A0A135T7N9"/>
<dbReference type="Proteomes" id="UP000070328">
    <property type="component" value="Unassembled WGS sequence"/>
</dbReference>
<evidence type="ECO:0000256" key="1">
    <source>
        <dbReference type="SAM" id="MobiDB-lite"/>
    </source>
</evidence>
<accession>A0A135T7N9</accession>
<evidence type="ECO:0000313" key="3">
    <source>
        <dbReference type="Proteomes" id="UP000070328"/>
    </source>
</evidence>
<gene>
    <name evidence="2" type="ORF">CSIM01_04464</name>
</gene>
<comment type="caution">
    <text evidence="2">The sequence shown here is derived from an EMBL/GenBank/DDBJ whole genome shotgun (WGS) entry which is preliminary data.</text>
</comment>
<organism evidence="2 3">
    <name type="scientific">Colletotrichum simmondsii</name>
    <dbReference type="NCBI Taxonomy" id="703756"/>
    <lineage>
        <taxon>Eukaryota</taxon>
        <taxon>Fungi</taxon>
        <taxon>Dikarya</taxon>
        <taxon>Ascomycota</taxon>
        <taxon>Pezizomycotina</taxon>
        <taxon>Sordariomycetes</taxon>
        <taxon>Hypocreomycetidae</taxon>
        <taxon>Glomerellales</taxon>
        <taxon>Glomerellaceae</taxon>
        <taxon>Colletotrichum</taxon>
        <taxon>Colletotrichum acutatum species complex</taxon>
    </lineage>
</organism>
<dbReference type="EMBL" id="JFBX01000255">
    <property type="protein sequence ID" value="KXH44160.1"/>
    <property type="molecule type" value="Genomic_DNA"/>
</dbReference>
<feature type="region of interest" description="Disordered" evidence="1">
    <location>
        <begin position="207"/>
        <end position="227"/>
    </location>
</feature>